<evidence type="ECO:0000313" key="4">
    <source>
        <dbReference type="Proteomes" id="UP000500826"/>
    </source>
</evidence>
<dbReference type="Proteomes" id="UP000500826">
    <property type="component" value="Chromosome"/>
</dbReference>
<evidence type="ECO:0008006" key="5">
    <source>
        <dbReference type="Google" id="ProtNLM"/>
    </source>
</evidence>
<feature type="compositionally biased region" description="Basic and acidic residues" evidence="1">
    <location>
        <begin position="165"/>
        <end position="183"/>
    </location>
</feature>
<protein>
    <recommendedName>
        <fullName evidence="5">LapA family protein</fullName>
    </recommendedName>
</protein>
<feature type="transmembrane region" description="Helical" evidence="2">
    <location>
        <begin position="43"/>
        <end position="65"/>
    </location>
</feature>
<dbReference type="EMBL" id="CP053418">
    <property type="protein sequence ID" value="QJW84484.1"/>
    <property type="molecule type" value="Genomic_DNA"/>
</dbReference>
<keyword evidence="2" id="KW-1133">Transmembrane helix</keyword>
<reference evidence="3 4" key="1">
    <citation type="submission" date="2020-05" db="EMBL/GenBank/DDBJ databases">
        <title>Ramlibacter rhizophilus sp. nov., isolated from rhizosphere soil of national flower Mugunghwa from South Korea.</title>
        <authorList>
            <person name="Zheng-Fei Y."/>
            <person name="Huan T."/>
        </authorList>
    </citation>
    <scope>NUCLEOTIDE SEQUENCE [LARGE SCALE GENOMIC DNA]</scope>
    <source>
        <strain evidence="3 4">H242</strain>
    </source>
</reference>
<accession>A0ABX6P4P8</accession>
<keyword evidence="2" id="KW-0472">Membrane</keyword>
<evidence type="ECO:0000256" key="2">
    <source>
        <dbReference type="SAM" id="Phobius"/>
    </source>
</evidence>
<organism evidence="3 4">
    <name type="scientific">Ramlibacter terrae</name>
    <dbReference type="NCBI Taxonomy" id="2732511"/>
    <lineage>
        <taxon>Bacteria</taxon>
        <taxon>Pseudomonadati</taxon>
        <taxon>Pseudomonadota</taxon>
        <taxon>Betaproteobacteria</taxon>
        <taxon>Burkholderiales</taxon>
        <taxon>Comamonadaceae</taxon>
        <taxon>Ramlibacter</taxon>
    </lineage>
</organism>
<feature type="region of interest" description="Disordered" evidence="1">
    <location>
        <begin position="134"/>
        <end position="193"/>
    </location>
</feature>
<gene>
    <name evidence="3" type="ORF">HK414_14390</name>
</gene>
<name>A0ABX6P4P8_9BURK</name>
<proteinExistence type="predicted"/>
<keyword evidence="2" id="KW-0812">Transmembrane</keyword>
<evidence type="ECO:0000256" key="1">
    <source>
        <dbReference type="SAM" id="MobiDB-lite"/>
    </source>
</evidence>
<sequence length="193" mass="20811">MRSRAILLVVAILLVAAFAALNWSEFVRPTPLLFGLFVADAPLGAILLGLLALATIAFVLSAGTIRTQSLMESREHHKTLEAQRALADKAEASRFTDLRQHWTRSCVSCATATTSPAPSTTSRCWKASASCARSSNRSTAPWPRASPRWSTAGNPLRARPGLRPRVGDARHHERRPRAGDRRAPRGGAGRAAA</sequence>
<evidence type="ECO:0000313" key="3">
    <source>
        <dbReference type="EMBL" id="QJW84484.1"/>
    </source>
</evidence>
<reference evidence="3 4" key="2">
    <citation type="submission" date="2020-05" db="EMBL/GenBank/DDBJ databases">
        <authorList>
            <person name="Khan S.A."/>
            <person name="Jeon C.O."/>
            <person name="Chun B.H."/>
        </authorList>
    </citation>
    <scope>NUCLEOTIDE SEQUENCE [LARGE SCALE GENOMIC DNA]</scope>
    <source>
        <strain evidence="3 4">H242</strain>
    </source>
</reference>
<keyword evidence="4" id="KW-1185">Reference proteome</keyword>